<dbReference type="EMBL" id="KI913120">
    <property type="protein sequence ID" value="ETV83938.1"/>
    <property type="molecule type" value="Genomic_DNA"/>
</dbReference>
<keyword evidence="1" id="KW-0812">Transmembrane</keyword>
<gene>
    <name evidence="2" type="ORF">H257_04518</name>
</gene>
<dbReference type="GeneID" id="20806514"/>
<reference evidence="2" key="1">
    <citation type="submission" date="2013-12" db="EMBL/GenBank/DDBJ databases">
        <title>The Genome Sequence of Aphanomyces astaci APO3.</title>
        <authorList>
            <consortium name="The Broad Institute Genomics Platform"/>
            <person name="Russ C."/>
            <person name="Tyler B."/>
            <person name="van West P."/>
            <person name="Dieguez-Uribeondo J."/>
            <person name="Young S.K."/>
            <person name="Zeng Q."/>
            <person name="Gargeya S."/>
            <person name="Fitzgerald M."/>
            <person name="Abouelleil A."/>
            <person name="Alvarado L."/>
            <person name="Chapman S.B."/>
            <person name="Gainer-Dewar J."/>
            <person name="Goldberg J."/>
            <person name="Griggs A."/>
            <person name="Gujja S."/>
            <person name="Hansen M."/>
            <person name="Howarth C."/>
            <person name="Imamovic A."/>
            <person name="Ireland A."/>
            <person name="Larimer J."/>
            <person name="McCowan C."/>
            <person name="Murphy C."/>
            <person name="Pearson M."/>
            <person name="Poon T.W."/>
            <person name="Priest M."/>
            <person name="Roberts A."/>
            <person name="Saif S."/>
            <person name="Shea T."/>
            <person name="Sykes S."/>
            <person name="Wortman J."/>
            <person name="Nusbaum C."/>
            <person name="Birren B."/>
        </authorList>
    </citation>
    <scope>NUCLEOTIDE SEQUENCE [LARGE SCALE GENOMIC DNA]</scope>
    <source>
        <strain evidence="2">APO3</strain>
    </source>
</reference>
<proteinExistence type="predicted"/>
<dbReference type="AlphaFoldDB" id="W4GYD7"/>
<protein>
    <submittedName>
        <fullName evidence="2">Uncharacterized protein</fullName>
    </submittedName>
</protein>
<dbReference type="OrthoDB" id="72051at2759"/>
<keyword evidence="1" id="KW-1133">Transmembrane helix</keyword>
<sequence>MDFATANDYLGVLSSVFQRQTIKDILYEGIMSTMLYWTIFGYAVSSAPLAVWNLHKYNVLRSVSWQAVAGVSTLLFTAAWLFADSTPADKIFLGLGSIAGVFCTHLHFEIAELISGHIEAAHQKKDE</sequence>
<accession>W4GYD7</accession>
<dbReference type="VEuPathDB" id="FungiDB:H257_04518"/>
<keyword evidence="1" id="KW-0472">Membrane</keyword>
<feature type="transmembrane region" description="Helical" evidence="1">
    <location>
        <begin position="64"/>
        <end position="83"/>
    </location>
</feature>
<evidence type="ECO:0000256" key="1">
    <source>
        <dbReference type="SAM" id="Phobius"/>
    </source>
</evidence>
<evidence type="ECO:0000313" key="2">
    <source>
        <dbReference type="EMBL" id="ETV83938.1"/>
    </source>
</evidence>
<feature type="transmembrane region" description="Helical" evidence="1">
    <location>
        <begin position="25"/>
        <end position="44"/>
    </location>
</feature>
<name>W4GYD7_APHAT</name>
<organism evidence="2">
    <name type="scientific">Aphanomyces astaci</name>
    <name type="common">Crayfish plague agent</name>
    <dbReference type="NCBI Taxonomy" id="112090"/>
    <lineage>
        <taxon>Eukaryota</taxon>
        <taxon>Sar</taxon>
        <taxon>Stramenopiles</taxon>
        <taxon>Oomycota</taxon>
        <taxon>Saprolegniomycetes</taxon>
        <taxon>Saprolegniales</taxon>
        <taxon>Verrucalvaceae</taxon>
        <taxon>Aphanomyces</taxon>
    </lineage>
</organism>
<dbReference type="RefSeq" id="XP_009827368.1">
    <property type="nucleotide sequence ID" value="XM_009829066.1"/>
</dbReference>